<organism evidence="7 8">
    <name type="scientific">Acidimangrovimonas pyrenivorans</name>
    <dbReference type="NCBI Taxonomy" id="2030798"/>
    <lineage>
        <taxon>Bacteria</taxon>
        <taxon>Pseudomonadati</taxon>
        <taxon>Pseudomonadota</taxon>
        <taxon>Alphaproteobacteria</taxon>
        <taxon>Rhodobacterales</taxon>
        <taxon>Paracoccaceae</taxon>
        <taxon>Acidimangrovimonas</taxon>
    </lineage>
</organism>
<keyword evidence="1 4" id="KW-0349">Heme</keyword>
<feature type="domain" description="Cytochrome c" evidence="6">
    <location>
        <begin position="26"/>
        <end position="141"/>
    </location>
</feature>
<evidence type="ECO:0000313" key="8">
    <source>
        <dbReference type="Proteomes" id="UP001595443"/>
    </source>
</evidence>
<name>A0ABV7ABU5_9RHOB</name>
<dbReference type="Pfam" id="PF00034">
    <property type="entry name" value="Cytochrom_C"/>
    <property type="match status" value="1"/>
</dbReference>
<protein>
    <submittedName>
        <fullName evidence="7">C-type cytochrome</fullName>
    </submittedName>
</protein>
<dbReference type="Proteomes" id="UP001595443">
    <property type="component" value="Unassembled WGS sequence"/>
</dbReference>
<keyword evidence="3 4" id="KW-0408">Iron</keyword>
<feature type="chain" id="PRO_5046398214" evidence="5">
    <location>
        <begin position="25"/>
        <end position="142"/>
    </location>
</feature>
<dbReference type="InterPro" id="IPR009056">
    <property type="entry name" value="Cyt_c-like_dom"/>
</dbReference>
<dbReference type="PROSITE" id="PS51007">
    <property type="entry name" value="CYTC"/>
    <property type="match status" value="1"/>
</dbReference>
<comment type="caution">
    <text evidence="7">The sequence shown here is derived from an EMBL/GenBank/DDBJ whole genome shotgun (WGS) entry which is preliminary data.</text>
</comment>
<accession>A0ABV7ABU5</accession>
<evidence type="ECO:0000256" key="5">
    <source>
        <dbReference type="SAM" id="SignalP"/>
    </source>
</evidence>
<dbReference type="Gene3D" id="1.10.760.10">
    <property type="entry name" value="Cytochrome c-like domain"/>
    <property type="match status" value="1"/>
</dbReference>
<evidence type="ECO:0000256" key="2">
    <source>
        <dbReference type="ARBA" id="ARBA00022723"/>
    </source>
</evidence>
<proteinExistence type="predicted"/>
<evidence type="ECO:0000313" key="7">
    <source>
        <dbReference type="EMBL" id="MFC2966773.1"/>
    </source>
</evidence>
<dbReference type="EMBL" id="JBHRSK010000002">
    <property type="protein sequence ID" value="MFC2966773.1"/>
    <property type="molecule type" value="Genomic_DNA"/>
</dbReference>
<evidence type="ECO:0000256" key="3">
    <source>
        <dbReference type="ARBA" id="ARBA00023004"/>
    </source>
</evidence>
<reference evidence="8" key="1">
    <citation type="journal article" date="2019" name="Int. J. Syst. Evol. Microbiol.">
        <title>The Global Catalogue of Microorganisms (GCM) 10K type strain sequencing project: providing services to taxonomists for standard genome sequencing and annotation.</title>
        <authorList>
            <consortium name="The Broad Institute Genomics Platform"/>
            <consortium name="The Broad Institute Genome Sequencing Center for Infectious Disease"/>
            <person name="Wu L."/>
            <person name="Ma J."/>
        </authorList>
    </citation>
    <scope>NUCLEOTIDE SEQUENCE [LARGE SCALE GENOMIC DNA]</scope>
    <source>
        <strain evidence="8">KCTC 62192</strain>
    </source>
</reference>
<feature type="signal peptide" evidence="5">
    <location>
        <begin position="1"/>
        <end position="24"/>
    </location>
</feature>
<dbReference type="SUPFAM" id="SSF46626">
    <property type="entry name" value="Cytochrome c"/>
    <property type="match status" value="1"/>
</dbReference>
<evidence type="ECO:0000259" key="6">
    <source>
        <dbReference type="PROSITE" id="PS51007"/>
    </source>
</evidence>
<gene>
    <name evidence="7" type="ORF">ACFOES_01575</name>
</gene>
<evidence type="ECO:0000256" key="4">
    <source>
        <dbReference type="PROSITE-ProRule" id="PRU00433"/>
    </source>
</evidence>
<sequence>MTQVIRSAAAALILGLAFGAPAMAQSTVEAGAAAFKNRCAVCHGETGKGDGTVGQMFTHPPKNLTLLSKENGGVFPFERVYQSIDGRKKIAAHGIGGSPMPIWGEYLMEEAMERQGTDKNAAALMVQGRILQLIAYIQSVQQ</sequence>
<dbReference type="InterPro" id="IPR036909">
    <property type="entry name" value="Cyt_c-like_dom_sf"/>
</dbReference>
<keyword evidence="5" id="KW-0732">Signal</keyword>
<evidence type="ECO:0000256" key="1">
    <source>
        <dbReference type="ARBA" id="ARBA00022617"/>
    </source>
</evidence>
<keyword evidence="8" id="KW-1185">Reference proteome</keyword>
<keyword evidence="2 4" id="KW-0479">Metal-binding</keyword>